<dbReference type="GO" id="GO:0004672">
    <property type="term" value="F:protein kinase activity"/>
    <property type="evidence" value="ECO:0007669"/>
    <property type="project" value="InterPro"/>
</dbReference>
<sequence length="662" mass="70020">MGRASPEGGLPMTEVPGQLVAGQYQLVAEIGRGGFGVVWRARHERLGRDVAAKKLFLASHAGSLGTDQWQERSRRTFREARSAARIDHPAAVRIYDVVEHEGDPWIIMELVHGRSLNAVVRSEGPLPPRRVAEIVLRIVGALNAAHKAGVVHRDVNPANVLIGERGAVLTDFGIAVIQGDPSLTHTGVVMGAPAYTSPERARGEQAVPASDLWSLGATLYYAVEGGRPFPGPNANAVLYSILTTDPPAPRLAGPLTPVLNGLLHRDACERLTADDTIAMLEALLQDESVWADAGATIIRTGTDQRIAVTDPIPDDVPRPEPPRLRPARRASARRRTLALSIVPAVVLALLVVLSQRDGRTPAPPEQKGPAADAPRLVGTLTGDRVLTLSFSHDGNMLAAGGDGSAVRLWDVATQRQAGALRGQKYTVFSIAFSPDDRTLAGGGYDGQVILWNTTTQRRKSGFGTEGNSVASLAFSPDGKVLACAGTDAVRLWSTADRSWLSTLRSPAEYESTFTTAFSRQGRLAVAGSATIRLWNTVAGKSVTLTKVKAVVSSLAFSRDGGTLAAGGFDGSVRLYDTIRRRPLATLAGHDKSITAVAFSPRARVLASAGGETVRLWDAGTGKPMAAIRHGSAVVNALAFSPDGRLLATGSDDGAVRLYAIST</sequence>
<dbReference type="PROSITE" id="PS50011">
    <property type="entry name" value="PROTEIN_KINASE_DOM"/>
    <property type="match status" value="1"/>
</dbReference>
<feature type="repeat" description="WD" evidence="3">
    <location>
        <begin position="420"/>
        <end position="461"/>
    </location>
</feature>
<dbReference type="CDD" id="cd14014">
    <property type="entry name" value="STKc_PknB_like"/>
    <property type="match status" value="1"/>
</dbReference>
<dbReference type="Gene3D" id="1.10.510.10">
    <property type="entry name" value="Transferase(Phosphotransferase) domain 1"/>
    <property type="match status" value="1"/>
</dbReference>
<dbReference type="InterPro" id="IPR050349">
    <property type="entry name" value="WD_LIS1/nudF_dynein_reg"/>
</dbReference>
<feature type="region of interest" description="Disordered" evidence="5">
    <location>
        <begin position="309"/>
        <end position="329"/>
    </location>
</feature>
<name>A0A6H9YLY6_9ACTN</name>
<dbReference type="InterPro" id="IPR011009">
    <property type="entry name" value="Kinase-like_dom_sf"/>
</dbReference>
<feature type="repeat" description="WD" evidence="3">
    <location>
        <begin position="586"/>
        <end position="626"/>
    </location>
</feature>
<dbReference type="Gene3D" id="2.130.10.10">
    <property type="entry name" value="YVTN repeat-like/Quinoprotein amine dehydrogenase"/>
    <property type="match status" value="2"/>
</dbReference>
<dbReference type="SUPFAM" id="SSF50998">
    <property type="entry name" value="Quinoprotein alcohol dehydrogenase-like"/>
    <property type="match status" value="1"/>
</dbReference>
<dbReference type="EMBL" id="WBMT01000035">
    <property type="protein sequence ID" value="KAB2339503.1"/>
    <property type="molecule type" value="Genomic_DNA"/>
</dbReference>
<evidence type="ECO:0000256" key="4">
    <source>
        <dbReference type="PROSITE-ProRule" id="PRU10141"/>
    </source>
</evidence>
<keyword evidence="2" id="KW-0677">Repeat</keyword>
<evidence type="ECO:0000259" key="6">
    <source>
        <dbReference type="PROSITE" id="PS50011"/>
    </source>
</evidence>
<dbReference type="InterPro" id="IPR019775">
    <property type="entry name" value="WD40_repeat_CS"/>
</dbReference>
<dbReference type="GO" id="GO:0005524">
    <property type="term" value="F:ATP binding"/>
    <property type="evidence" value="ECO:0007669"/>
    <property type="project" value="UniProtKB-UniRule"/>
</dbReference>
<dbReference type="SUPFAM" id="SSF56112">
    <property type="entry name" value="Protein kinase-like (PK-like)"/>
    <property type="match status" value="1"/>
</dbReference>
<keyword evidence="1 3" id="KW-0853">WD repeat</keyword>
<keyword evidence="4" id="KW-0547">Nucleotide-binding</keyword>
<protein>
    <submittedName>
        <fullName evidence="7">Protein kinase</fullName>
    </submittedName>
</protein>
<comment type="caution">
    <text evidence="7">The sequence shown here is derived from an EMBL/GenBank/DDBJ whole genome shotgun (WGS) entry which is preliminary data.</text>
</comment>
<reference evidence="7 8" key="1">
    <citation type="submission" date="2019-09" db="EMBL/GenBank/DDBJ databases">
        <title>Actinomadura physcomitrii sp. nov., a novel actinomycete isolated from moss [Physcomitrium sphaericum (Ludw) Fuernr].</title>
        <authorList>
            <person name="Zhuang X."/>
            <person name="Liu C."/>
        </authorList>
    </citation>
    <scope>NUCLEOTIDE SEQUENCE [LARGE SCALE GENOMIC DNA]</scope>
    <source>
        <strain evidence="7 8">HMC1</strain>
    </source>
</reference>
<accession>A0A6H9YLY6</accession>
<gene>
    <name evidence="7" type="ORF">F8566_48020</name>
</gene>
<dbReference type="PROSITE" id="PS50082">
    <property type="entry name" value="WD_REPEATS_2"/>
    <property type="match status" value="5"/>
</dbReference>
<organism evidence="7 8">
    <name type="scientific">Actinomadura rudentiformis</name>
    <dbReference type="NCBI Taxonomy" id="359158"/>
    <lineage>
        <taxon>Bacteria</taxon>
        <taxon>Bacillati</taxon>
        <taxon>Actinomycetota</taxon>
        <taxon>Actinomycetes</taxon>
        <taxon>Streptosporangiales</taxon>
        <taxon>Thermomonosporaceae</taxon>
        <taxon>Actinomadura</taxon>
    </lineage>
</organism>
<dbReference type="Pfam" id="PF00069">
    <property type="entry name" value="Pkinase"/>
    <property type="match status" value="1"/>
</dbReference>
<evidence type="ECO:0000256" key="3">
    <source>
        <dbReference type="PROSITE-ProRule" id="PRU00221"/>
    </source>
</evidence>
<feature type="repeat" description="WD" evidence="3">
    <location>
        <begin position="385"/>
        <end position="419"/>
    </location>
</feature>
<evidence type="ECO:0000256" key="2">
    <source>
        <dbReference type="ARBA" id="ARBA00022737"/>
    </source>
</evidence>
<dbReference type="CDD" id="cd00200">
    <property type="entry name" value="WD40"/>
    <property type="match status" value="1"/>
</dbReference>
<evidence type="ECO:0000313" key="7">
    <source>
        <dbReference type="EMBL" id="KAB2339503.1"/>
    </source>
</evidence>
<feature type="repeat" description="WD" evidence="3">
    <location>
        <begin position="627"/>
        <end position="662"/>
    </location>
</feature>
<dbReference type="InterPro" id="IPR000719">
    <property type="entry name" value="Prot_kinase_dom"/>
</dbReference>
<keyword evidence="4" id="KW-0067">ATP-binding</keyword>
<keyword evidence="7" id="KW-0418">Kinase</keyword>
<evidence type="ECO:0000256" key="5">
    <source>
        <dbReference type="SAM" id="MobiDB-lite"/>
    </source>
</evidence>
<dbReference type="Proteomes" id="UP000468735">
    <property type="component" value="Unassembled WGS sequence"/>
</dbReference>
<dbReference type="Gene3D" id="3.30.200.20">
    <property type="entry name" value="Phosphorylase Kinase, domain 1"/>
    <property type="match status" value="1"/>
</dbReference>
<dbReference type="PROSITE" id="PS00678">
    <property type="entry name" value="WD_REPEATS_1"/>
    <property type="match status" value="1"/>
</dbReference>
<dbReference type="InterPro" id="IPR001680">
    <property type="entry name" value="WD40_rpt"/>
</dbReference>
<dbReference type="AlphaFoldDB" id="A0A6H9YLY6"/>
<evidence type="ECO:0000256" key="1">
    <source>
        <dbReference type="ARBA" id="ARBA00022574"/>
    </source>
</evidence>
<dbReference type="SMART" id="SM00320">
    <property type="entry name" value="WD40"/>
    <property type="match status" value="7"/>
</dbReference>
<keyword evidence="8" id="KW-1185">Reference proteome</keyword>
<dbReference type="InterPro" id="IPR011047">
    <property type="entry name" value="Quinoprotein_ADH-like_sf"/>
</dbReference>
<dbReference type="PROSITE" id="PS00107">
    <property type="entry name" value="PROTEIN_KINASE_ATP"/>
    <property type="match status" value="1"/>
</dbReference>
<feature type="binding site" evidence="4">
    <location>
        <position position="54"/>
    </location>
    <ligand>
        <name>ATP</name>
        <dbReference type="ChEBI" id="CHEBI:30616"/>
    </ligand>
</feature>
<evidence type="ECO:0000313" key="8">
    <source>
        <dbReference type="Proteomes" id="UP000468735"/>
    </source>
</evidence>
<dbReference type="PANTHER" id="PTHR44129">
    <property type="entry name" value="WD REPEAT-CONTAINING PROTEIN POP1"/>
    <property type="match status" value="1"/>
</dbReference>
<dbReference type="Pfam" id="PF00400">
    <property type="entry name" value="WD40"/>
    <property type="match status" value="6"/>
</dbReference>
<dbReference type="InterPro" id="IPR015943">
    <property type="entry name" value="WD40/YVTN_repeat-like_dom_sf"/>
</dbReference>
<feature type="repeat" description="WD" evidence="3">
    <location>
        <begin position="544"/>
        <end position="585"/>
    </location>
</feature>
<keyword evidence="7" id="KW-0808">Transferase</keyword>
<dbReference type="OrthoDB" id="4336591at2"/>
<dbReference type="PROSITE" id="PS50294">
    <property type="entry name" value="WD_REPEATS_REGION"/>
    <property type="match status" value="3"/>
</dbReference>
<feature type="domain" description="Protein kinase" evidence="6">
    <location>
        <begin position="24"/>
        <end position="284"/>
    </location>
</feature>
<proteinExistence type="predicted"/>
<dbReference type="InterPro" id="IPR017441">
    <property type="entry name" value="Protein_kinase_ATP_BS"/>
</dbReference>